<feature type="region of interest" description="Disordered" evidence="2">
    <location>
        <begin position="973"/>
        <end position="1112"/>
    </location>
</feature>
<feature type="compositionally biased region" description="Basic and acidic residues" evidence="2">
    <location>
        <begin position="1377"/>
        <end position="1390"/>
    </location>
</feature>
<dbReference type="SMART" id="SM00324">
    <property type="entry name" value="RhoGAP"/>
    <property type="match status" value="1"/>
</dbReference>
<dbReference type="PANTHER" id="PTHR12635:SF7">
    <property type="entry name" value="RHO GTPASE ACTIVATING PROTEIN 6-RELATED"/>
    <property type="match status" value="1"/>
</dbReference>
<dbReference type="RefSeq" id="XP_017768405.1">
    <property type="nucleotide sequence ID" value="XM_017912916.1"/>
</dbReference>
<dbReference type="InterPro" id="IPR008936">
    <property type="entry name" value="Rho_GTPase_activation_prot"/>
</dbReference>
<feature type="compositionally biased region" description="Polar residues" evidence="2">
    <location>
        <begin position="156"/>
        <end position="172"/>
    </location>
</feature>
<reference evidence="5" key="1">
    <citation type="submission" date="2025-08" db="UniProtKB">
        <authorList>
            <consortium name="RefSeq"/>
        </authorList>
    </citation>
    <scope>IDENTIFICATION</scope>
    <source>
        <tissue evidence="5">Whole Larva</tissue>
    </source>
</reference>
<accession>A0ABM1M1F5</accession>
<feature type="region of interest" description="Disordered" evidence="2">
    <location>
        <begin position="473"/>
        <end position="495"/>
    </location>
</feature>
<dbReference type="SUPFAM" id="SSF48350">
    <property type="entry name" value="GTPase activation domain, GAP"/>
    <property type="match status" value="1"/>
</dbReference>
<name>A0ABM1M1F5_NICVS</name>
<protein>
    <submittedName>
        <fullName evidence="5">Uncharacterized protein LOC108556706</fullName>
    </submittedName>
</protein>
<evidence type="ECO:0000313" key="5">
    <source>
        <dbReference type="RefSeq" id="XP_017768405.1"/>
    </source>
</evidence>
<proteinExistence type="predicted"/>
<evidence type="ECO:0000313" key="4">
    <source>
        <dbReference type="Proteomes" id="UP000695000"/>
    </source>
</evidence>
<feature type="region of interest" description="Disordered" evidence="2">
    <location>
        <begin position="1356"/>
        <end position="1410"/>
    </location>
</feature>
<feature type="region of interest" description="Disordered" evidence="2">
    <location>
        <begin position="155"/>
        <end position="176"/>
    </location>
</feature>
<evidence type="ECO:0000256" key="1">
    <source>
        <dbReference type="ARBA" id="ARBA00022468"/>
    </source>
</evidence>
<dbReference type="InterPro" id="IPR000198">
    <property type="entry name" value="RhoGAP_dom"/>
</dbReference>
<evidence type="ECO:0000259" key="3">
    <source>
        <dbReference type="PROSITE" id="PS50238"/>
    </source>
</evidence>
<dbReference type="GeneID" id="108556706"/>
<dbReference type="Proteomes" id="UP000695000">
    <property type="component" value="Unplaced"/>
</dbReference>
<feature type="compositionally biased region" description="Low complexity" evidence="2">
    <location>
        <begin position="1356"/>
        <end position="1367"/>
    </location>
</feature>
<feature type="compositionally biased region" description="Basic and acidic residues" evidence="2">
    <location>
        <begin position="995"/>
        <end position="1018"/>
    </location>
</feature>
<feature type="region of interest" description="Disordered" evidence="2">
    <location>
        <begin position="365"/>
        <end position="396"/>
    </location>
</feature>
<keyword evidence="1" id="KW-0343">GTPase activation</keyword>
<feature type="region of interest" description="Disordered" evidence="2">
    <location>
        <begin position="1234"/>
        <end position="1259"/>
    </location>
</feature>
<dbReference type="Pfam" id="PF00620">
    <property type="entry name" value="RhoGAP"/>
    <property type="match status" value="1"/>
</dbReference>
<feature type="compositionally biased region" description="Low complexity" evidence="2">
    <location>
        <begin position="1234"/>
        <end position="1244"/>
    </location>
</feature>
<dbReference type="PANTHER" id="PTHR12635">
    <property type="entry name" value="RHO-GTPASE-ACTIVATING PROTEIN 6 FAMILY MEMBER"/>
    <property type="match status" value="1"/>
</dbReference>
<feature type="compositionally biased region" description="Low complexity" evidence="2">
    <location>
        <begin position="1081"/>
        <end position="1090"/>
    </location>
</feature>
<feature type="domain" description="Rho-GAP" evidence="3">
    <location>
        <begin position="734"/>
        <end position="937"/>
    </location>
</feature>
<organism evidence="4 5">
    <name type="scientific">Nicrophorus vespilloides</name>
    <name type="common">Boreal carrion beetle</name>
    <dbReference type="NCBI Taxonomy" id="110193"/>
    <lineage>
        <taxon>Eukaryota</taxon>
        <taxon>Metazoa</taxon>
        <taxon>Ecdysozoa</taxon>
        <taxon>Arthropoda</taxon>
        <taxon>Hexapoda</taxon>
        <taxon>Insecta</taxon>
        <taxon>Pterygota</taxon>
        <taxon>Neoptera</taxon>
        <taxon>Endopterygota</taxon>
        <taxon>Coleoptera</taxon>
        <taxon>Polyphaga</taxon>
        <taxon>Staphyliniformia</taxon>
        <taxon>Silphidae</taxon>
        <taxon>Nicrophorinae</taxon>
        <taxon>Nicrophorus</taxon>
    </lineage>
</organism>
<feature type="compositionally biased region" description="Basic and acidic residues" evidence="2">
    <location>
        <begin position="1092"/>
        <end position="1111"/>
    </location>
</feature>
<feature type="compositionally biased region" description="Basic and acidic residues" evidence="2">
    <location>
        <begin position="1037"/>
        <end position="1059"/>
    </location>
</feature>
<gene>
    <name evidence="5" type="primary">LOC108556706</name>
</gene>
<evidence type="ECO:0000256" key="2">
    <source>
        <dbReference type="SAM" id="MobiDB-lite"/>
    </source>
</evidence>
<keyword evidence="4" id="KW-1185">Reference proteome</keyword>
<dbReference type="Gene3D" id="1.10.555.10">
    <property type="entry name" value="Rho GTPase activation protein"/>
    <property type="match status" value="1"/>
</dbReference>
<sequence length="1427" mass="160863">MAERMIKRRQKLIKSASTESSEIQFDLPVKRKIKKPKERWLLTRKTWRYMADAGRKLIPDGTQNRPEDIPQIESYFQEVCKKEPRFLLWRKNSYPGALGFRKKRKDRRKGGSCRKACSADEVDDIKPQRPKDLPLYASTSGGRFDIQKMKYDFLNSPVTPSTPRTKSAFNTPTHEDDDESMLVNMLETYLKISEGESVKNFDYQMLIDKLQQHLVATHIPVQTETKLSPKRENVHFEGDHLQKSLTETLNRYFSQNVSRDRIISDLLTNRKALQKLYFDLRQTRGFKGRRDYSYTPPNYLWDQSMLRSTKNKQDISDYRKSVPPPLIEIQGESVEPVYVDGGIQTDQIPDEDLCKIEEEYKKLLAEREEEERDSRPSGSRRKSSVDHDDVSQSVSDTIKRYLRMARKKSADSDKVDRFKRVNYDRNLRNIKAKGEITKPGDDDGLNKGCQTNDEWILTYRDLKFESALDSSSSTAYYNNPSEEAIHPNSPTTKSHSFLSHLLNKHSHDKSSAGLAMQKSKSSSSVVHHGSRLMAKTIFKRSKSQSRTAQQPSTWTPKGSCIWTSVTGKQVILADTTLQHLSDVERKILQKVALDKLQALNLGVTVKVPSDNVVVVPKKRRPYLLKRKALTTGIFDTSRKDADKDKGAGSGLVFGIPLSQCIDNDRVRAVGNACYASGDEQRPMARTGSRASFSSLIDSTIRQDEKGSCDSLSRDNRIAGSVPGLLDAILCSSSGDITGSTSNEEEKTVPHIITECIRHLEIYGLYTLGIFRVSTSKKRVRQLREDFDSGKESVLNIDQCPHDVATLLKEYLRDLPDPLLCRDLYSAFVQTQRIRNRRLQLEALQHLVQLLPSVNRDTLLALLNFLANVAKHSADQTDALGEVLLGNKMNSTNLATIFAPNILHAIKPGSKDPSERSDDRIDVINVIRTMIDNSHNLFAISAEMLDEIYVHMMDTNPDELDVLLNKRETIGYADESQDEISDGSLRSPGYTTGYLEDGKHGDDDPYKPKKTYSREECLHETAATGGPNVAMRIRHKERIKERSLKKRRDESASRLRKDEDSGSSTSSISRSRDGIAYAKTRSSSLESSCSLPGDDHRVMKSTDEQQSVDRRKSTPYFLDQSGILTASLTIPVQTSSLNIDEDIPYIEDSYNYSDGKHQMIIGMVKPTAPPRRRHRSTSGSDSSVASAIQPITGSISFVQQGYDSAIGSSLTYSSPPHNTAPSSIASSIADASGMCSSPPSWASTPPTSPDSHNTSVNYIPDDIQHPKYLTKKTTTKESPMLHKVTYTSTSEIQRAGKPADIRRDIPMRKKSVEIQKCSSSPVFTEQKERFNPSITSIGNAVLRSRTADFERITQTSTETKTTTTTTTISEKKKYNKRRYTDSRHQTRHIPDAESLESQTKKDIKSSTNVSQTVYKRRELISSVPTESR</sequence>
<dbReference type="PROSITE" id="PS50238">
    <property type="entry name" value="RHOGAP"/>
    <property type="match status" value="1"/>
</dbReference>
<dbReference type="InterPro" id="IPR037863">
    <property type="entry name" value="RHOGAP6/36"/>
</dbReference>